<comment type="caution">
    <text evidence="2">The sequence shown here is derived from an EMBL/GenBank/DDBJ whole genome shotgun (WGS) entry which is preliminary data.</text>
</comment>
<organism evidence="2 3">
    <name type="scientific">Mycena pura</name>
    <dbReference type="NCBI Taxonomy" id="153505"/>
    <lineage>
        <taxon>Eukaryota</taxon>
        <taxon>Fungi</taxon>
        <taxon>Dikarya</taxon>
        <taxon>Basidiomycota</taxon>
        <taxon>Agaricomycotina</taxon>
        <taxon>Agaricomycetes</taxon>
        <taxon>Agaricomycetidae</taxon>
        <taxon>Agaricales</taxon>
        <taxon>Marasmiineae</taxon>
        <taxon>Mycenaceae</taxon>
        <taxon>Mycena</taxon>
    </lineage>
</organism>
<evidence type="ECO:0000313" key="3">
    <source>
        <dbReference type="Proteomes" id="UP001219525"/>
    </source>
</evidence>
<accession>A0AAD6V469</accession>
<feature type="region of interest" description="Disordered" evidence="1">
    <location>
        <begin position="71"/>
        <end position="111"/>
    </location>
</feature>
<reference evidence="2" key="1">
    <citation type="submission" date="2023-03" db="EMBL/GenBank/DDBJ databases">
        <title>Massive genome expansion in bonnet fungi (Mycena s.s.) driven by repeated elements and novel gene families across ecological guilds.</title>
        <authorList>
            <consortium name="Lawrence Berkeley National Laboratory"/>
            <person name="Harder C.B."/>
            <person name="Miyauchi S."/>
            <person name="Viragh M."/>
            <person name="Kuo A."/>
            <person name="Thoen E."/>
            <person name="Andreopoulos B."/>
            <person name="Lu D."/>
            <person name="Skrede I."/>
            <person name="Drula E."/>
            <person name="Henrissat B."/>
            <person name="Morin E."/>
            <person name="Kohler A."/>
            <person name="Barry K."/>
            <person name="LaButti K."/>
            <person name="Morin E."/>
            <person name="Salamov A."/>
            <person name="Lipzen A."/>
            <person name="Mereny Z."/>
            <person name="Hegedus B."/>
            <person name="Baldrian P."/>
            <person name="Stursova M."/>
            <person name="Weitz H."/>
            <person name="Taylor A."/>
            <person name="Grigoriev I.V."/>
            <person name="Nagy L.G."/>
            <person name="Martin F."/>
            <person name="Kauserud H."/>
        </authorList>
    </citation>
    <scope>NUCLEOTIDE SEQUENCE</scope>
    <source>
        <strain evidence="2">9144</strain>
    </source>
</reference>
<evidence type="ECO:0000256" key="1">
    <source>
        <dbReference type="SAM" id="MobiDB-lite"/>
    </source>
</evidence>
<sequence>MVPASDRVCRTFCQEDDCKHLILSLAHVFSASRPSEVELHLVEGFSRFSDNSPKARAAAIRAAVARAASAAGPALPAPRQAERKNPYVEEEKSSYKRKHGGSGPAKSQCCRKTEHGPNLVEGFSTRVLYSSVRPKPTTLLVFGGVNKPRQRKPLAWVMDKEEVLMQALAEADEVEVPDDEAIERTSMWGSICWRFGCA</sequence>
<proteinExistence type="predicted"/>
<dbReference type="AlphaFoldDB" id="A0AAD6V469"/>
<feature type="compositionally biased region" description="Basic and acidic residues" evidence="1">
    <location>
        <begin position="80"/>
        <end position="94"/>
    </location>
</feature>
<dbReference type="Proteomes" id="UP001219525">
    <property type="component" value="Unassembled WGS sequence"/>
</dbReference>
<evidence type="ECO:0000313" key="2">
    <source>
        <dbReference type="EMBL" id="KAJ7199041.1"/>
    </source>
</evidence>
<dbReference type="EMBL" id="JARJCW010000070">
    <property type="protein sequence ID" value="KAJ7199041.1"/>
    <property type="molecule type" value="Genomic_DNA"/>
</dbReference>
<protein>
    <submittedName>
        <fullName evidence="2">Uncharacterized protein</fullName>
    </submittedName>
</protein>
<keyword evidence="3" id="KW-1185">Reference proteome</keyword>
<name>A0AAD6V469_9AGAR</name>
<gene>
    <name evidence="2" type="ORF">GGX14DRAFT_401673</name>
</gene>